<dbReference type="RefSeq" id="WP_160987132.1">
    <property type="nucleotide sequence ID" value="NZ_WVTD01000018.1"/>
</dbReference>
<dbReference type="GO" id="GO:0005829">
    <property type="term" value="C:cytosol"/>
    <property type="evidence" value="ECO:0007669"/>
    <property type="project" value="TreeGrafter"/>
</dbReference>
<dbReference type="NCBIfam" id="TIGR03558">
    <property type="entry name" value="oxido_grp_1"/>
    <property type="match status" value="1"/>
</dbReference>
<evidence type="ECO:0000256" key="2">
    <source>
        <dbReference type="ARBA" id="ARBA00074555"/>
    </source>
</evidence>
<dbReference type="EMBL" id="WVTD01000018">
    <property type="protein sequence ID" value="MYL99696.1"/>
    <property type="molecule type" value="Genomic_DNA"/>
</dbReference>
<name>A0A7X4K827_9SPHN</name>
<evidence type="ECO:0000259" key="3">
    <source>
        <dbReference type="Pfam" id="PF00296"/>
    </source>
</evidence>
<evidence type="ECO:0000313" key="4">
    <source>
        <dbReference type="EMBL" id="MYL99696.1"/>
    </source>
</evidence>
<dbReference type="GO" id="GO:0016705">
    <property type="term" value="F:oxidoreductase activity, acting on paired donors, with incorporation or reduction of molecular oxygen"/>
    <property type="evidence" value="ECO:0007669"/>
    <property type="project" value="InterPro"/>
</dbReference>
<protein>
    <recommendedName>
        <fullName evidence="2">Luciferase-like monooxygenase</fullName>
    </recommendedName>
</protein>
<dbReference type="AlphaFoldDB" id="A0A7X4K827"/>
<dbReference type="Gene3D" id="3.20.20.30">
    <property type="entry name" value="Luciferase-like domain"/>
    <property type="match status" value="1"/>
</dbReference>
<dbReference type="InterPro" id="IPR036661">
    <property type="entry name" value="Luciferase-like_sf"/>
</dbReference>
<accession>A0A7X4K827</accession>
<dbReference type="PANTHER" id="PTHR30137">
    <property type="entry name" value="LUCIFERASE-LIKE MONOOXYGENASE"/>
    <property type="match status" value="1"/>
</dbReference>
<feature type="domain" description="Luciferase-like" evidence="3">
    <location>
        <begin position="5"/>
        <end position="300"/>
    </location>
</feature>
<keyword evidence="5" id="KW-1185">Reference proteome</keyword>
<dbReference type="Pfam" id="PF00296">
    <property type="entry name" value="Bac_luciferase"/>
    <property type="match status" value="1"/>
</dbReference>
<dbReference type="SUPFAM" id="SSF51679">
    <property type="entry name" value="Bacterial luciferase-like"/>
    <property type="match status" value="1"/>
</dbReference>
<comment type="similarity">
    <text evidence="1">To bacterial alkanal monooxygenase alpha and beta chains.</text>
</comment>
<reference evidence="4 5" key="1">
    <citation type="submission" date="2019-12" db="EMBL/GenBank/DDBJ databases">
        <authorList>
            <person name="Feng G."/>
            <person name="Zhu H."/>
        </authorList>
    </citation>
    <scope>NUCLEOTIDE SEQUENCE [LARGE SCALE GENOMIC DNA]</scope>
    <source>
        <strain evidence="4 5">FGD1</strain>
    </source>
</reference>
<dbReference type="InterPro" id="IPR011251">
    <property type="entry name" value="Luciferase-like_dom"/>
</dbReference>
<evidence type="ECO:0000256" key="1">
    <source>
        <dbReference type="ARBA" id="ARBA00007789"/>
    </source>
</evidence>
<keyword evidence="4" id="KW-0560">Oxidoreductase</keyword>
<dbReference type="InterPro" id="IPR050766">
    <property type="entry name" value="Bact_Lucif_Oxidored"/>
</dbReference>
<sequence length="335" mass="35175">MIPISVLDLVTVREGGTVAQALDITVRTAQAAERAGYKRYWVAEHHGMEGIAGGATSVVLAHLGNHTSTIRIGSGGIMLPNHTPYVIAEQFGTLAALFPGRVDLGLGRAPGADGRLAQALRKDIHAAAERFPNDVVELQARFAGQAAGGVPSPQAAGADVEMWILGSSLFGAQLAAMLGLPYAFASHFAPAALDEAARVYRERFQPSETLKQPHFMAAINVVAADTDEEAHYLASSTDQSFVALRTGNPGRLLPPVRDYRASLPGSARAMLEQVRSVSAIGTPQTVRGEIEAFIARTGADELIVSVATYDPAAQIRSLELTMDVVGQDSAAAGTA</sequence>
<dbReference type="InterPro" id="IPR019949">
    <property type="entry name" value="CmoO-like"/>
</dbReference>
<dbReference type="Proteomes" id="UP000465810">
    <property type="component" value="Unassembled WGS sequence"/>
</dbReference>
<proteinExistence type="predicted"/>
<evidence type="ECO:0000313" key="5">
    <source>
        <dbReference type="Proteomes" id="UP000465810"/>
    </source>
</evidence>
<gene>
    <name evidence="4" type="ORF">GR702_18205</name>
</gene>
<dbReference type="CDD" id="cd00347">
    <property type="entry name" value="Flavin_utilizing_monoxygenases"/>
    <property type="match status" value="1"/>
</dbReference>
<dbReference type="FunFam" id="3.20.20.30:FF:000002">
    <property type="entry name" value="LLM class flavin-dependent oxidoreductase"/>
    <property type="match status" value="1"/>
</dbReference>
<dbReference type="PANTHER" id="PTHR30137:SF6">
    <property type="entry name" value="LUCIFERASE-LIKE MONOOXYGENASE"/>
    <property type="match status" value="1"/>
</dbReference>
<organism evidence="4 5">
    <name type="scientific">Novosphingobium silvae</name>
    <dbReference type="NCBI Taxonomy" id="2692619"/>
    <lineage>
        <taxon>Bacteria</taxon>
        <taxon>Pseudomonadati</taxon>
        <taxon>Pseudomonadota</taxon>
        <taxon>Alphaproteobacteria</taxon>
        <taxon>Sphingomonadales</taxon>
        <taxon>Sphingomonadaceae</taxon>
        <taxon>Novosphingobium</taxon>
    </lineage>
</organism>
<comment type="caution">
    <text evidence="4">The sequence shown here is derived from an EMBL/GenBank/DDBJ whole genome shotgun (WGS) entry which is preliminary data.</text>
</comment>